<reference evidence="1" key="1">
    <citation type="submission" date="2019-05" db="EMBL/GenBank/DDBJ databases">
        <authorList>
            <consortium name="Pathogen Informatics"/>
        </authorList>
    </citation>
    <scope>NUCLEOTIDE SEQUENCE [LARGE SCALE GENOMIC DNA]</scope>
    <source>
        <strain evidence="1">NCTC12965</strain>
    </source>
</reference>
<dbReference type="PANTHER" id="PTHR33420">
    <property type="entry name" value="FIMBRIAL SUBUNIT ELFA-RELATED"/>
    <property type="match status" value="1"/>
</dbReference>
<proteinExistence type="predicted"/>
<protein>
    <submittedName>
        <fullName evidence="1">Minor fimbrial protein prsF</fullName>
    </submittedName>
</protein>
<dbReference type="KEGG" id="sfw:WN53_07915"/>
<dbReference type="EMBL" id="CABEEZ010000020">
    <property type="protein sequence ID" value="VTR20242.1"/>
    <property type="molecule type" value="Genomic_DNA"/>
</dbReference>
<dbReference type="InterPro" id="IPR036937">
    <property type="entry name" value="Adhesion_dom_fimbrial_sf"/>
</dbReference>
<name>A0A0F7HA94_SERFO</name>
<dbReference type="RefSeq" id="WP_024483327.1">
    <property type="nucleotide sequence ID" value="NZ_CAMKUH010000007.1"/>
</dbReference>
<accession>A0A0F7HA94</accession>
<dbReference type="PRINTS" id="PR01613">
    <property type="entry name" value="FIMBRIALPAPF"/>
</dbReference>
<dbReference type="SUPFAM" id="SSF49401">
    <property type="entry name" value="Bacterial adhesins"/>
    <property type="match status" value="1"/>
</dbReference>
<organism evidence="1">
    <name type="scientific">Serratia fonticola</name>
    <dbReference type="NCBI Taxonomy" id="47917"/>
    <lineage>
        <taxon>Bacteria</taxon>
        <taxon>Pseudomonadati</taxon>
        <taxon>Pseudomonadota</taxon>
        <taxon>Gammaproteobacteria</taxon>
        <taxon>Enterobacterales</taxon>
        <taxon>Yersiniaceae</taxon>
        <taxon>Serratia</taxon>
    </lineage>
</organism>
<dbReference type="GO" id="GO:0009289">
    <property type="term" value="C:pilus"/>
    <property type="evidence" value="ECO:0007669"/>
    <property type="project" value="InterPro"/>
</dbReference>
<dbReference type="InterPro" id="IPR008966">
    <property type="entry name" value="Adhesion_dom_sf"/>
</dbReference>
<dbReference type="Gene3D" id="2.60.40.1090">
    <property type="entry name" value="Fimbrial-type adhesion domain"/>
    <property type="match status" value="1"/>
</dbReference>
<evidence type="ECO:0000313" key="1">
    <source>
        <dbReference type="EMBL" id="VTR20242.1"/>
    </source>
</evidence>
<dbReference type="GO" id="GO:0043709">
    <property type="term" value="P:cell adhesion involved in single-species biofilm formation"/>
    <property type="evidence" value="ECO:0007669"/>
    <property type="project" value="TreeGrafter"/>
</dbReference>
<sequence length="167" mass="17931">MKDTLIRQRQAWQTLAALLAALPLLAWAAPSATVTVKVTVVAPPPCVINDDRPIDVEFGDVMTTRVDGDNYKMPVNYTLSCTGGTTNAMKLQVKGTGAAFDATVLQTNQTGLGIELRQGDSKLAVNDWLNFTYPNKPELWAVPVKQRGATLTGGEFSAGATMAVDYQ</sequence>
<dbReference type="Pfam" id="PF00419">
    <property type="entry name" value="Fimbrial"/>
    <property type="match status" value="1"/>
</dbReference>
<dbReference type="AlphaFoldDB" id="A0A0F7HA94"/>
<dbReference type="InterPro" id="IPR050263">
    <property type="entry name" value="Bact_Fimbrial_Adh_Pro"/>
</dbReference>
<dbReference type="PANTHER" id="PTHR33420:SF34">
    <property type="entry name" value="MINOR FIMBRIAL SUBUNIT"/>
    <property type="match status" value="1"/>
</dbReference>
<dbReference type="InterPro" id="IPR000259">
    <property type="entry name" value="Adhesion_dom_fimbrial"/>
</dbReference>
<dbReference type="GeneID" id="30320089"/>
<dbReference type="InterPro" id="IPR005430">
    <property type="entry name" value="P_pili_tip_PapF"/>
</dbReference>
<gene>
    <name evidence="1" type="primary">prsF_1</name>
    <name evidence="1" type="ORF">NCTC12965_00984</name>
</gene>